<accession>A0A6S6TZ79</accession>
<sequence length="324" mass="35947">MICSENVINILTAKSYKGIGRAWIVKNLKGNESVHKIIDLLNKDSKEKDEITIENFSNIRNMIKGKIRKLESSIDGVVALGDDTFPKYRGEVKNSEQPIVIFYKGNLNLLSLENKNIAVIGLLDADNNIEKVERTVVSQLVNQGATIVSGLALGCDSIAHQEALDSHGNTIAILPSALNDIVPASNKKLANDIIANNGLLITEYYEEVKSKSESNSRFQERDRLQALFSDAIILSASYSKDDSVKDSGARLAMQYALNYSIPRAVIYNLATDIDNQKYNLNRQLINDDNDITIISQENLFSTVQKILSSELNKDDKLTQGTFSF</sequence>
<evidence type="ECO:0000313" key="3">
    <source>
        <dbReference type="EMBL" id="CAA6820526.1"/>
    </source>
</evidence>
<dbReference type="Gene3D" id="3.40.50.450">
    <property type="match status" value="1"/>
</dbReference>
<protein>
    <submittedName>
        <fullName evidence="3">Rossmann fold nucleotide-binding protein Smf possibly involved in DNA uptake</fullName>
    </submittedName>
</protein>
<dbReference type="GO" id="GO:0009294">
    <property type="term" value="P:DNA-mediated transformation"/>
    <property type="evidence" value="ECO:0007669"/>
    <property type="project" value="InterPro"/>
</dbReference>
<dbReference type="InterPro" id="IPR003488">
    <property type="entry name" value="DprA"/>
</dbReference>
<dbReference type="EMBL" id="CACVAR010000314">
    <property type="protein sequence ID" value="CAA6820526.1"/>
    <property type="molecule type" value="Genomic_DNA"/>
</dbReference>
<proteinExistence type="inferred from homology"/>
<evidence type="ECO:0000259" key="2">
    <source>
        <dbReference type="Pfam" id="PF02481"/>
    </source>
</evidence>
<gene>
    <name evidence="3" type="ORF">HELGO_WM52938</name>
</gene>
<reference evidence="3" key="1">
    <citation type="submission" date="2020-01" db="EMBL/GenBank/DDBJ databases">
        <authorList>
            <person name="Meier V. D."/>
            <person name="Meier V D."/>
        </authorList>
    </citation>
    <scope>NUCLEOTIDE SEQUENCE</scope>
    <source>
        <strain evidence="3">HLG_WM_MAG_03</strain>
    </source>
</reference>
<dbReference type="PANTHER" id="PTHR43022:SF1">
    <property type="entry name" value="PROTEIN SMF"/>
    <property type="match status" value="1"/>
</dbReference>
<evidence type="ECO:0000256" key="1">
    <source>
        <dbReference type="ARBA" id="ARBA00006525"/>
    </source>
</evidence>
<feature type="domain" description="Smf/DprA SLOG" evidence="2">
    <location>
        <begin position="78"/>
        <end position="291"/>
    </location>
</feature>
<dbReference type="Pfam" id="PF02481">
    <property type="entry name" value="DNA_processg_A"/>
    <property type="match status" value="1"/>
</dbReference>
<comment type="similarity">
    <text evidence="1">Belongs to the DprA/Smf family.</text>
</comment>
<dbReference type="SUPFAM" id="SSF102405">
    <property type="entry name" value="MCP/YpsA-like"/>
    <property type="match status" value="1"/>
</dbReference>
<dbReference type="PANTHER" id="PTHR43022">
    <property type="entry name" value="PROTEIN SMF"/>
    <property type="match status" value="1"/>
</dbReference>
<name>A0A6S6TZ79_9BACT</name>
<dbReference type="AlphaFoldDB" id="A0A6S6TZ79"/>
<dbReference type="InterPro" id="IPR057666">
    <property type="entry name" value="DrpA_SLOG"/>
</dbReference>
<organism evidence="3">
    <name type="scientific">uncultured Sulfurovum sp</name>
    <dbReference type="NCBI Taxonomy" id="269237"/>
    <lineage>
        <taxon>Bacteria</taxon>
        <taxon>Pseudomonadati</taxon>
        <taxon>Campylobacterota</taxon>
        <taxon>Epsilonproteobacteria</taxon>
        <taxon>Campylobacterales</taxon>
        <taxon>Sulfurovaceae</taxon>
        <taxon>Sulfurovum</taxon>
        <taxon>environmental samples</taxon>
    </lineage>
</organism>